<reference evidence="1 2" key="1">
    <citation type="journal article" date="2024" name="BMC Genomics">
        <title>De novo assembly and annotation of Popillia japonica's genome with initial clues to its potential as an invasive pest.</title>
        <authorList>
            <person name="Cucini C."/>
            <person name="Boschi S."/>
            <person name="Funari R."/>
            <person name="Cardaioli E."/>
            <person name="Iannotti N."/>
            <person name="Marturano G."/>
            <person name="Paoli F."/>
            <person name="Bruttini M."/>
            <person name="Carapelli A."/>
            <person name="Frati F."/>
            <person name="Nardi F."/>
        </authorList>
    </citation>
    <scope>NUCLEOTIDE SEQUENCE [LARGE SCALE GENOMIC DNA]</scope>
    <source>
        <strain evidence="1">DMR45628</strain>
    </source>
</reference>
<comment type="caution">
    <text evidence="1">The sequence shown here is derived from an EMBL/GenBank/DDBJ whole genome shotgun (WGS) entry which is preliminary data.</text>
</comment>
<proteinExistence type="predicted"/>
<organism evidence="1 2">
    <name type="scientific">Popillia japonica</name>
    <name type="common">Japanese beetle</name>
    <dbReference type="NCBI Taxonomy" id="7064"/>
    <lineage>
        <taxon>Eukaryota</taxon>
        <taxon>Metazoa</taxon>
        <taxon>Ecdysozoa</taxon>
        <taxon>Arthropoda</taxon>
        <taxon>Hexapoda</taxon>
        <taxon>Insecta</taxon>
        <taxon>Pterygota</taxon>
        <taxon>Neoptera</taxon>
        <taxon>Endopterygota</taxon>
        <taxon>Coleoptera</taxon>
        <taxon>Polyphaga</taxon>
        <taxon>Scarabaeiformia</taxon>
        <taxon>Scarabaeidae</taxon>
        <taxon>Rutelinae</taxon>
        <taxon>Popillia</taxon>
    </lineage>
</organism>
<evidence type="ECO:0000313" key="2">
    <source>
        <dbReference type="Proteomes" id="UP001458880"/>
    </source>
</evidence>
<sequence>MEIHTKTTVSPFVPITCRRRRTNTQIAVFGSTCPVYKTLQPPDWNMSVIIKSFNRVSRLLCTKKFSKGRNGEHKTISRVVRSGYLYVYVV</sequence>
<accession>A0AAW1LI72</accession>
<gene>
    <name evidence="1" type="ORF">QE152_g12675</name>
</gene>
<dbReference type="EMBL" id="JASPKY010000116">
    <property type="protein sequence ID" value="KAK9736234.1"/>
    <property type="molecule type" value="Genomic_DNA"/>
</dbReference>
<keyword evidence="2" id="KW-1185">Reference proteome</keyword>
<dbReference type="AlphaFoldDB" id="A0AAW1LI72"/>
<evidence type="ECO:0000313" key="1">
    <source>
        <dbReference type="EMBL" id="KAK9736234.1"/>
    </source>
</evidence>
<dbReference type="Proteomes" id="UP001458880">
    <property type="component" value="Unassembled WGS sequence"/>
</dbReference>
<protein>
    <submittedName>
        <fullName evidence="1">Uncharacterized protein</fullName>
    </submittedName>
</protein>
<name>A0AAW1LI72_POPJA</name>